<dbReference type="Gene3D" id="3.40.50.300">
    <property type="entry name" value="P-loop containing nucleotide triphosphate hydrolases"/>
    <property type="match status" value="3"/>
</dbReference>
<keyword evidence="3" id="KW-0347">Helicase</keyword>
<feature type="coiled-coil region" evidence="5">
    <location>
        <begin position="662"/>
        <end position="689"/>
    </location>
</feature>
<evidence type="ECO:0000256" key="2">
    <source>
        <dbReference type="ARBA" id="ARBA00022801"/>
    </source>
</evidence>
<dbReference type="Pfam" id="PF13087">
    <property type="entry name" value="AAA_12"/>
    <property type="match status" value="1"/>
</dbReference>
<accession>A0A916WL88</accession>
<keyword evidence="8" id="KW-1185">Reference proteome</keyword>
<protein>
    <submittedName>
        <fullName evidence="7">ATP-binding protein</fullName>
    </submittedName>
</protein>
<reference evidence="7" key="1">
    <citation type="journal article" date="2014" name="Int. J. Syst. Evol. Microbiol.">
        <title>Complete genome sequence of Corynebacterium casei LMG S-19264T (=DSM 44701T), isolated from a smear-ripened cheese.</title>
        <authorList>
            <consortium name="US DOE Joint Genome Institute (JGI-PGF)"/>
            <person name="Walter F."/>
            <person name="Albersmeier A."/>
            <person name="Kalinowski J."/>
            <person name="Ruckert C."/>
        </authorList>
    </citation>
    <scope>NUCLEOTIDE SEQUENCE</scope>
    <source>
        <strain evidence="7">CGMCC 1.15082</strain>
    </source>
</reference>
<evidence type="ECO:0000256" key="1">
    <source>
        <dbReference type="ARBA" id="ARBA00022741"/>
    </source>
</evidence>
<name>A0A916WL88_9HYPH</name>
<dbReference type="SUPFAM" id="SSF52540">
    <property type="entry name" value="P-loop containing nucleoside triphosphate hydrolases"/>
    <property type="match status" value="1"/>
</dbReference>
<organism evidence="7 8">
    <name type="scientific">Brucella endophytica</name>
    <dbReference type="NCBI Taxonomy" id="1963359"/>
    <lineage>
        <taxon>Bacteria</taxon>
        <taxon>Pseudomonadati</taxon>
        <taxon>Pseudomonadota</taxon>
        <taxon>Alphaproteobacteria</taxon>
        <taxon>Hyphomicrobiales</taxon>
        <taxon>Brucellaceae</taxon>
        <taxon>Brucella/Ochrobactrum group</taxon>
        <taxon>Brucella</taxon>
    </lineage>
</organism>
<dbReference type="GO" id="GO:0005524">
    <property type="term" value="F:ATP binding"/>
    <property type="evidence" value="ECO:0007669"/>
    <property type="project" value="UniProtKB-KW"/>
</dbReference>
<dbReference type="InterPro" id="IPR027417">
    <property type="entry name" value="P-loop_NTPase"/>
</dbReference>
<evidence type="ECO:0000256" key="4">
    <source>
        <dbReference type="ARBA" id="ARBA00022840"/>
    </source>
</evidence>
<dbReference type="PANTHER" id="PTHR43788">
    <property type="entry name" value="DNA2/NAM7 HELICASE FAMILY MEMBER"/>
    <property type="match status" value="1"/>
</dbReference>
<comment type="caution">
    <text evidence="7">The sequence shown here is derived from an EMBL/GenBank/DDBJ whole genome shotgun (WGS) entry which is preliminary data.</text>
</comment>
<proteinExistence type="predicted"/>
<keyword evidence="1" id="KW-0547">Nucleotide-binding</keyword>
<dbReference type="EMBL" id="BMHH01000025">
    <property type="protein sequence ID" value="GGB08589.1"/>
    <property type="molecule type" value="Genomic_DNA"/>
</dbReference>
<evidence type="ECO:0000256" key="5">
    <source>
        <dbReference type="SAM" id="Coils"/>
    </source>
</evidence>
<evidence type="ECO:0000259" key="6">
    <source>
        <dbReference type="Pfam" id="PF13087"/>
    </source>
</evidence>
<dbReference type="PANTHER" id="PTHR43788:SF8">
    <property type="entry name" value="DNA-BINDING PROTEIN SMUBP-2"/>
    <property type="match status" value="1"/>
</dbReference>
<keyword evidence="4 7" id="KW-0067">ATP-binding</keyword>
<dbReference type="InterPro" id="IPR050534">
    <property type="entry name" value="Coronavir_polyprotein_1ab"/>
</dbReference>
<dbReference type="Proteomes" id="UP000646478">
    <property type="component" value="Unassembled WGS sequence"/>
</dbReference>
<keyword evidence="2" id="KW-0378">Hydrolase</keyword>
<evidence type="ECO:0000256" key="3">
    <source>
        <dbReference type="ARBA" id="ARBA00022806"/>
    </source>
</evidence>
<reference evidence="7" key="2">
    <citation type="submission" date="2020-09" db="EMBL/GenBank/DDBJ databases">
        <authorList>
            <person name="Sun Q."/>
            <person name="Zhou Y."/>
        </authorList>
    </citation>
    <scope>NUCLEOTIDE SEQUENCE</scope>
    <source>
        <strain evidence="7">CGMCC 1.15082</strain>
    </source>
</reference>
<dbReference type="InterPro" id="IPR041679">
    <property type="entry name" value="DNA2/NAM7-like_C"/>
</dbReference>
<sequence length="1118" mass="123275">MSGETIDRERLLAILEYWHRIEFFIPFDLSACAEPRDGRAPFWMHAETLENDTAYLRRPNIPEGKELTGIRLFFGVFDKSQMTDSILRYCAPASGLAAFEDVERGDLEGDTCFASLDLDANGVPLFDRFSISTLPWALGRIAKGGLMALSLGAFAESMKKLKELLENFRAQRHLDRSGEADGAEAITPAEILALNDLLQDWAGFKPEPGRPVALAEIRFREKLETSVRQLEAPQIIDMIPAEGDEDEEDDEPEVEQEIGILNSFYLEDIEKAIACVRDGVVPEAIRQYLTPLEANERLDLYSDAGRLAILEKLHPSRVNRGRWPSDPSHAMSLMQQFAINAAGELGGKDGLFSVNGPPGTGKTTLLRDVIADNIVKRARVLAALPSPRDAFTGRGKKMEFADGATATISILKPELTGFEMVVASSNNTAVENISKDLPKRKSIWDLSSVDYLQPVAHKVAAQTKKGGFQPCKGEEQPWGLISCVLGNFANRRSFGNKFAFKPRMNGEHTTWKDGHVFQSIYGWLDNYEGPSFAEAVEAFRRAEAEVDAGIARHARYADLFGEVGLRSQDDYCRAASAQAKSAAEALETSGRAHDGIGFELQATEARLSGLKEEERLLDRTSPAWWHRLFRTRAGQEYRASMVENAKAQLSVRGRQSLLRETLASHAAEMQRASARLQQCEAALAARQHEWKQKRAELEQLGEALGNPAIPGSLSDLETDRFQISGLWHTEAMATLRSALFEAALRLHAAWLAEAGRSGGGFRGNIPAISKLLSGNLPVEKAAIASIWQSLFMIVPVISTTFASFTRLFNGVEAGGIGWLFIDEAGQAVPQAAVGGLMRARRVMAIGDPLQIEPVFTLPAAFIKALGELSPHTAGGDYSPARTSVQTLADAANRFGTAVATDADDDPLWIGSPLRVHRRCIDPMFSLANRIAYHGKMVFAARGPSEDFAPLHDSAWIDIRGRVTGKQTVREQVEFMVRVLLATYRSEGRLPGVYIISPFKETKAALRQAIEKAYWINPDGRHEQPKGLDDWLKNRIGTVHTFQGKEEDTVFMVLGTDAEHRGAAVWAASKPNLLNVAATRARYRLFIIGDSTLWSGLPYFSDAADMLPVVQEEDFLARL</sequence>
<gene>
    <name evidence="7" type="ORF">GCM10011491_40770</name>
</gene>
<dbReference type="AlphaFoldDB" id="A0A916WL88"/>
<dbReference type="GO" id="GO:0016787">
    <property type="term" value="F:hydrolase activity"/>
    <property type="evidence" value="ECO:0007669"/>
    <property type="project" value="UniProtKB-KW"/>
</dbReference>
<dbReference type="GO" id="GO:0043139">
    <property type="term" value="F:5'-3' DNA helicase activity"/>
    <property type="evidence" value="ECO:0007669"/>
    <property type="project" value="TreeGrafter"/>
</dbReference>
<dbReference type="RefSeq" id="WP_188826036.1">
    <property type="nucleotide sequence ID" value="NZ_BMHH01000025.1"/>
</dbReference>
<evidence type="ECO:0000313" key="8">
    <source>
        <dbReference type="Proteomes" id="UP000646478"/>
    </source>
</evidence>
<feature type="domain" description="DNA2/NAM7 helicase-like C-terminal" evidence="6">
    <location>
        <begin position="969"/>
        <end position="1090"/>
    </location>
</feature>
<keyword evidence="5" id="KW-0175">Coiled coil</keyword>
<evidence type="ECO:0000313" key="7">
    <source>
        <dbReference type="EMBL" id="GGB08589.1"/>
    </source>
</evidence>